<protein>
    <submittedName>
        <fullName evidence="2">Uncharacterized protein</fullName>
    </submittedName>
</protein>
<keyword evidence="3" id="KW-1185">Reference proteome</keyword>
<name>A0A8T3A152_DENNO</name>
<feature type="region of interest" description="Disordered" evidence="1">
    <location>
        <begin position="1"/>
        <end position="37"/>
    </location>
</feature>
<comment type="caution">
    <text evidence="2">The sequence shown here is derived from an EMBL/GenBank/DDBJ whole genome shotgun (WGS) entry which is preliminary data.</text>
</comment>
<evidence type="ECO:0000313" key="2">
    <source>
        <dbReference type="EMBL" id="KAI0488036.1"/>
    </source>
</evidence>
<proteinExistence type="predicted"/>
<reference evidence="2" key="1">
    <citation type="journal article" date="2022" name="Front. Genet.">
        <title>Chromosome-Scale Assembly of the Dendrobium nobile Genome Provides Insights Into the Molecular Mechanism of the Biosynthesis of the Medicinal Active Ingredient of Dendrobium.</title>
        <authorList>
            <person name="Xu Q."/>
            <person name="Niu S.-C."/>
            <person name="Li K.-L."/>
            <person name="Zheng P.-J."/>
            <person name="Zhang X.-J."/>
            <person name="Jia Y."/>
            <person name="Liu Y."/>
            <person name="Niu Y.-X."/>
            <person name="Yu L.-H."/>
            <person name="Chen D.-F."/>
            <person name="Zhang G.-Q."/>
        </authorList>
    </citation>
    <scope>NUCLEOTIDE SEQUENCE</scope>
    <source>
        <tissue evidence="2">Leaf</tissue>
    </source>
</reference>
<organism evidence="2 3">
    <name type="scientific">Dendrobium nobile</name>
    <name type="common">Orchid</name>
    <dbReference type="NCBI Taxonomy" id="94219"/>
    <lineage>
        <taxon>Eukaryota</taxon>
        <taxon>Viridiplantae</taxon>
        <taxon>Streptophyta</taxon>
        <taxon>Embryophyta</taxon>
        <taxon>Tracheophyta</taxon>
        <taxon>Spermatophyta</taxon>
        <taxon>Magnoliopsida</taxon>
        <taxon>Liliopsida</taxon>
        <taxon>Asparagales</taxon>
        <taxon>Orchidaceae</taxon>
        <taxon>Epidendroideae</taxon>
        <taxon>Malaxideae</taxon>
        <taxon>Dendrobiinae</taxon>
        <taxon>Dendrobium</taxon>
    </lineage>
</organism>
<evidence type="ECO:0000313" key="3">
    <source>
        <dbReference type="Proteomes" id="UP000829196"/>
    </source>
</evidence>
<dbReference type="PANTHER" id="PTHR37265:SF5">
    <property type="entry name" value="OS01G0195300 PROTEIN"/>
    <property type="match status" value="1"/>
</dbReference>
<accession>A0A8T3A152</accession>
<dbReference type="PANTHER" id="PTHR37265">
    <property type="entry name" value="OS01G0195300 PROTEIN"/>
    <property type="match status" value="1"/>
</dbReference>
<sequence>MDQSVRKRARSDDTDNEEASLTKIPAASPPKAEDDGDDMLERLLRWYDEETRSGSICITSYLPDSVTINGNEEMCGPSFSAAAATVMAGIDTKSAMGMMWSAMPYFYGCSSAPPEMLKIAAAVEEHLISAGQRKVGESVQEWVARVLNE</sequence>
<dbReference type="OrthoDB" id="783490at2759"/>
<gene>
    <name evidence="2" type="ORF">KFK09_027860</name>
</gene>
<dbReference type="Proteomes" id="UP000829196">
    <property type="component" value="Unassembled WGS sequence"/>
</dbReference>
<dbReference type="EMBL" id="JAGYWB010000019">
    <property type="protein sequence ID" value="KAI0488036.1"/>
    <property type="molecule type" value="Genomic_DNA"/>
</dbReference>
<dbReference type="AlphaFoldDB" id="A0A8T3A152"/>
<evidence type="ECO:0000256" key="1">
    <source>
        <dbReference type="SAM" id="MobiDB-lite"/>
    </source>
</evidence>